<comment type="similarity">
    <text evidence="5 23">In the N-terminal section; belongs to the glycosyltransferase 51 family.</text>
</comment>
<keyword evidence="9" id="KW-0645">Protease</keyword>
<keyword evidence="7" id="KW-1003">Cell membrane</keyword>
<keyword evidence="15" id="KW-0472">Membrane</keyword>
<keyword evidence="17" id="KW-0511">Multifunctional enzyme</keyword>
<evidence type="ECO:0000256" key="2">
    <source>
        <dbReference type="ARBA" id="ARBA00004236"/>
    </source>
</evidence>
<dbReference type="GO" id="GO:0009274">
    <property type="term" value="C:peptidoglycan-based cell wall"/>
    <property type="evidence" value="ECO:0007669"/>
    <property type="project" value="UniProtKB-UniRule"/>
</dbReference>
<evidence type="ECO:0000256" key="14">
    <source>
        <dbReference type="ARBA" id="ARBA00022984"/>
    </source>
</evidence>
<organism evidence="29">
    <name type="scientific">uncultured Thiotrichaceae bacterium</name>
    <dbReference type="NCBI Taxonomy" id="298394"/>
    <lineage>
        <taxon>Bacteria</taxon>
        <taxon>Pseudomonadati</taxon>
        <taxon>Pseudomonadota</taxon>
        <taxon>Gammaproteobacteria</taxon>
        <taxon>Thiotrichales</taxon>
        <taxon>Thiotrichaceae</taxon>
        <taxon>environmental samples</taxon>
    </lineage>
</organism>
<dbReference type="GO" id="GO:0006508">
    <property type="term" value="P:proteolysis"/>
    <property type="evidence" value="ECO:0007669"/>
    <property type="project" value="UniProtKB-KW"/>
</dbReference>
<keyword evidence="12 29" id="KW-0378">Hydrolase</keyword>
<evidence type="ECO:0000256" key="17">
    <source>
        <dbReference type="ARBA" id="ARBA00023268"/>
    </source>
</evidence>
<dbReference type="Pfam" id="PF00905">
    <property type="entry name" value="Transpeptidase"/>
    <property type="match status" value="1"/>
</dbReference>
<evidence type="ECO:0000259" key="27">
    <source>
        <dbReference type="Pfam" id="PF00912"/>
    </source>
</evidence>
<evidence type="ECO:0000256" key="3">
    <source>
        <dbReference type="ARBA" id="ARBA00004752"/>
    </source>
</evidence>
<keyword evidence="11 23" id="KW-0808">Transferase</keyword>
<feature type="compositionally biased region" description="Pro residues" evidence="25">
    <location>
        <begin position="741"/>
        <end position="751"/>
    </location>
</feature>
<dbReference type="InterPro" id="IPR012338">
    <property type="entry name" value="Beta-lactam/transpept-like"/>
</dbReference>
<keyword evidence="10 23" id="KW-0328">Glycosyltransferase</keyword>
<evidence type="ECO:0000256" key="13">
    <source>
        <dbReference type="ARBA" id="ARBA00022960"/>
    </source>
</evidence>
<keyword evidence="13 23" id="KW-0133">Cell shape</keyword>
<feature type="active site" description="Acyl-ester intermediate; for transpeptidase activity" evidence="24">
    <location>
        <position position="450"/>
    </location>
</feature>
<dbReference type="EMBL" id="CACVAV010000226">
    <property type="protein sequence ID" value="CAA6813933.1"/>
    <property type="molecule type" value="Genomic_DNA"/>
</dbReference>
<dbReference type="InterPro" id="IPR028166">
    <property type="entry name" value="UB2H"/>
</dbReference>
<dbReference type="GO" id="GO:0009002">
    <property type="term" value="F:serine-type D-Ala-D-Ala carboxypeptidase activity"/>
    <property type="evidence" value="ECO:0007669"/>
    <property type="project" value="UniProtKB-EC"/>
</dbReference>
<dbReference type="NCBIfam" id="TIGR02071">
    <property type="entry name" value="PBP_1b"/>
    <property type="match status" value="1"/>
</dbReference>
<proteinExistence type="inferred from homology"/>
<dbReference type="InterPro" id="IPR023346">
    <property type="entry name" value="Lysozyme-like_dom_sf"/>
</dbReference>
<dbReference type="GO" id="GO:0009252">
    <property type="term" value="P:peptidoglycan biosynthetic process"/>
    <property type="evidence" value="ECO:0007669"/>
    <property type="project" value="UniProtKB-UniRule"/>
</dbReference>
<feature type="domain" description="Penicillin-binding protein transpeptidase" evidence="26">
    <location>
        <begin position="414"/>
        <end position="686"/>
    </location>
</feature>
<evidence type="ECO:0000256" key="21">
    <source>
        <dbReference type="ARBA" id="ARBA00049902"/>
    </source>
</evidence>
<comment type="subcellular location">
    <subcellularLocation>
        <location evidence="2">Cell membrane</location>
    </subcellularLocation>
</comment>
<dbReference type="Pfam" id="PF00912">
    <property type="entry name" value="Transgly"/>
    <property type="match status" value="1"/>
</dbReference>
<feature type="region of interest" description="Disordered" evidence="25">
    <location>
        <begin position="726"/>
        <end position="765"/>
    </location>
</feature>
<dbReference type="GO" id="GO:0046677">
    <property type="term" value="P:response to antibiotic"/>
    <property type="evidence" value="ECO:0007669"/>
    <property type="project" value="UniProtKB-UniRule"/>
</dbReference>
<evidence type="ECO:0000256" key="10">
    <source>
        <dbReference type="ARBA" id="ARBA00022676"/>
    </source>
</evidence>
<keyword evidence="14 23" id="KW-0573">Peptidoglycan synthesis</keyword>
<evidence type="ECO:0000256" key="5">
    <source>
        <dbReference type="ARBA" id="ARBA00007739"/>
    </source>
</evidence>
<feature type="domain" description="Bifunctional transglycosylase second" evidence="28">
    <location>
        <begin position="50"/>
        <end position="134"/>
    </location>
</feature>
<dbReference type="Pfam" id="PF14814">
    <property type="entry name" value="UB2H"/>
    <property type="match status" value="1"/>
</dbReference>
<comment type="pathway">
    <text evidence="3 23">Cell wall biogenesis; peptidoglycan biosynthesis.</text>
</comment>
<evidence type="ECO:0000256" key="22">
    <source>
        <dbReference type="NCBIfam" id="TIGR02071"/>
    </source>
</evidence>
<keyword evidence="16" id="KW-0046">Antibiotic resistance</keyword>
<evidence type="ECO:0000256" key="7">
    <source>
        <dbReference type="ARBA" id="ARBA00022475"/>
    </source>
</evidence>
<evidence type="ECO:0000256" key="25">
    <source>
        <dbReference type="SAM" id="MobiDB-lite"/>
    </source>
</evidence>
<dbReference type="InterPro" id="IPR001460">
    <property type="entry name" value="PCN-bd_Tpept"/>
</dbReference>
<dbReference type="AlphaFoldDB" id="A0A6S6T3U2"/>
<evidence type="ECO:0000256" key="9">
    <source>
        <dbReference type="ARBA" id="ARBA00022670"/>
    </source>
</evidence>
<keyword evidence="8" id="KW-0121">Carboxypeptidase</keyword>
<dbReference type="InterPro" id="IPR036950">
    <property type="entry name" value="PBP_transglycosylase"/>
</dbReference>
<evidence type="ECO:0000256" key="11">
    <source>
        <dbReference type="ARBA" id="ARBA00022679"/>
    </source>
</evidence>
<comment type="catalytic activity">
    <reaction evidence="21">
        <text>[GlcNAc-(1-&gt;4)-Mur2Ac(oyl-L-Ala-gamma-D-Glu-L-Lys-D-Ala-D-Ala)](n)-di-trans,octa-cis-undecaprenyl diphosphate + beta-D-GlcNAc-(1-&gt;4)-Mur2Ac(oyl-L-Ala-gamma-D-Glu-L-Lys-D-Ala-D-Ala)-di-trans,octa-cis-undecaprenyl diphosphate = [GlcNAc-(1-&gt;4)-Mur2Ac(oyl-L-Ala-gamma-D-Glu-L-Lys-D-Ala-D-Ala)](n+1)-di-trans,octa-cis-undecaprenyl diphosphate + di-trans,octa-cis-undecaprenyl diphosphate + H(+)</text>
        <dbReference type="Rhea" id="RHEA:23708"/>
        <dbReference type="Rhea" id="RHEA-COMP:9602"/>
        <dbReference type="Rhea" id="RHEA-COMP:9603"/>
        <dbReference type="ChEBI" id="CHEBI:15378"/>
        <dbReference type="ChEBI" id="CHEBI:58405"/>
        <dbReference type="ChEBI" id="CHEBI:60033"/>
        <dbReference type="ChEBI" id="CHEBI:78435"/>
        <dbReference type="EC" id="2.4.99.28"/>
    </reaction>
</comment>
<evidence type="ECO:0000256" key="20">
    <source>
        <dbReference type="ARBA" id="ARBA00034000"/>
    </source>
</evidence>
<dbReference type="SUPFAM" id="SSF53955">
    <property type="entry name" value="Lysozyme-like"/>
    <property type="match status" value="1"/>
</dbReference>
<dbReference type="PIRSF" id="PIRSF002799">
    <property type="entry name" value="PBP_1b"/>
    <property type="match status" value="1"/>
</dbReference>
<feature type="active site" description="Proton donor; for transglycosylase activity" evidence="24">
    <location>
        <position position="170"/>
    </location>
</feature>
<dbReference type="GO" id="GO:0030288">
    <property type="term" value="C:outer membrane-bounded periplasmic space"/>
    <property type="evidence" value="ECO:0007669"/>
    <property type="project" value="TreeGrafter"/>
</dbReference>
<evidence type="ECO:0000256" key="12">
    <source>
        <dbReference type="ARBA" id="ARBA00022801"/>
    </source>
</evidence>
<dbReference type="Gene3D" id="3.30.2060.10">
    <property type="entry name" value="Penicillin-binding protein 1b domain"/>
    <property type="match status" value="1"/>
</dbReference>
<comment type="similarity">
    <text evidence="4 23">In the C-terminal section; belongs to the transpeptidase family.</text>
</comment>
<comment type="catalytic activity">
    <reaction evidence="20">
        <text>Preferential cleavage: (Ac)2-L-Lys-D-Ala-|-D-Ala. Also transpeptidation of peptidyl-alanyl moieties that are N-acyl substituents of D-alanine.</text>
        <dbReference type="EC" id="3.4.16.4"/>
    </reaction>
</comment>
<accession>A0A6S6T3U2</accession>
<evidence type="ECO:0000256" key="19">
    <source>
        <dbReference type="ARBA" id="ARBA00032454"/>
    </source>
</evidence>
<evidence type="ECO:0000313" key="29">
    <source>
        <dbReference type="EMBL" id="CAA6813933.1"/>
    </source>
</evidence>
<dbReference type="SUPFAM" id="SSF56601">
    <property type="entry name" value="beta-lactamase/transpeptidase-like"/>
    <property type="match status" value="1"/>
</dbReference>
<sequence length="765" mass="84931">MFRILFIVVLVLGILAGIVYAMQLDEQVRSQFEGKRWSLPARVFARPLDLYVGQQVYAGHLEQELKLLNYVAVKEPVETGQYLRTKDDFLINTRGFQFAEDMEPARSIKIKISKGKIQQLEYNNGQGTLPLMRLEPVLIGNFYPTKKEDRVLIKLSDVSPALIKGLLAVEDKKFYEHQGVNPLAIARAMVANLKAGHAVQGGSTITQQLVKNFYLSSERSWERKGKEALMAFLLELRYSKQEILEAYLNEIYLGQDGDRAIHGFGLAAQFYFNRTVRELKSDQIAMLIGLAKGAGYYNPRRFAERATARRNLVLTIMEQEKALTAREAEIAKARPLGVSANRPSGASPFPAYLDLVREQLQRDYREEDLRTEGLLIFTAMDPITQLSAENTLVSGVNKLEKRHRVPKGKLNAAMVISTVQGGEVVALVGGRVLRYAGYNRALTAQRQVGSVLKPAIFLTALEAKGKYGSLSSRISDGPVKVRLARGKYWEPRNYDHRDIGVVTMLQALTLSRNTPAVRVGVEVGLDKVITMLKDLGLKKDIPPYPSILLGALEMSPMELQQIYQTLAAGGSYSPLKSIRSVMNPKGKTLTRYPLSVEQVARPGSVDLLNFAMHQITVSGTAKSLQKQLPRWKRVAGKTGTTNDKKDSWFAGYSGQHVMTVWVGRDDNKPTRMTGGTGALPVWGDMMKVMPSKPLKIGKSSRLVWVKVDSATGLLFNPACGKAVTMPFSRGTQPRKRSYCAPPVPAPQPVQPPAASGSTWIENLRE</sequence>
<dbReference type="GO" id="GO:0008360">
    <property type="term" value="P:regulation of cell shape"/>
    <property type="evidence" value="ECO:0007669"/>
    <property type="project" value="UniProtKB-UniRule"/>
</dbReference>
<evidence type="ECO:0000256" key="8">
    <source>
        <dbReference type="ARBA" id="ARBA00022645"/>
    </source>
</evidence>
<dbReference type="GO" id="GO:0071555">
    <property type="term" value="P:cell wall organization"/>
    <property type="evidence" value="ECO:0007669"/>
    <property type="project" value="UniProtKB-UniRule"/>
</dbReference>
<evidence type="ECO:0000256" key="4">
    <source>
        <dbReference type="ARBA" id="ARBA00007090"/>
    </source>
</evidence>
<comment type="function">
    <text evidence="1 23">Cell wall formation. Synthesis of cross-linked peptidoglycan from the lipid intermediates. The enzyme has a penicillin-insensitive transglycosylase N-terminal domain (formation of linear glycan strands) and a penicillin-sensitive transpeptidase C-terminal domain (cross-linking of the peptide subunits).</text>
</comment>
<dbReference type="InterPro" id="IPR011813">
    <property type="entry name" value="PBP_1b"/>
</dbReference>
<evidence type="ECO:0000259" key="26">
    <source>
        <dbReference type="Pfam" id="PF00905"/>
    </source>
</evidence>
<feature type="domain" description="Glycosyl transferase family 51" evidence="27">
    <location>
        <begin position="145"/>
        <end position="317"/>
    </location>
</feature>
<dbReference type="PANTHER" id="PTHR32282">
    <property type="entry name" value="BINDING PROTEIN TRANSPEPTIDASE, PUTATIVE-RELATED"/>
    <property type="match status" value="1"/>
</dbReference>
<dbReference type="InterPro" id="IPR001264">
    <property type="entry name" value="Glyco_trans_51"/>
</dbReference>
<evidence type="ECO:0000256" key="23">
    <source>
        <dbReference type="PIRNR" id="PIRNR002799"/>
    </source>
</evidence>
<protein>
    <recommendedName>
        <fullName evidence="6 22">Penicillin-binding protein 1B</fullName>
        <shortName evidence="23">PBP-1b</shortName>
        <shortName evidence="23">PBP1b</shortName>
    </recommendedName>
    <alternativeName>
        <fullName evidence="19 23">Murein polymerase</fullName>
    </alternativeName>
</protein>
<dbReference type="PANTHER" id="PTHR32282:SF11">
    <property type="entry name" value="PENICILLIN-BINDING PROTEIN 1B"/>
    <property type="match status" value="1"/>
</dbReference>
<gene>
    <name evidence="29" type="ORF">HELGO_WM42257</name>
</gene>
<evidence type="ECO:0000256" key="6">
    <source>
        <dbReference type="ARBA" id="ARBA00018637"/>
    </source>
</evidence>
<dbReference type="UniPathway" id="UPA00219"/>
<dbReference type="InterPro" id="IPR050396">
    <property type="entry name" value="Glycosyltr_51/Transpeptidase"/>
</dbReference>
<evidence type="ECO:0000256" key="1">
    <source>
        <dbReference type="ARBA" id="ARBA00002624"/>
    </source>
</evidence>
<feature type="compositionally biased region" description="Polar residues" evidence="25">
    <location>
        <begin position="755"/>
        <end position="765"/>
    </location>
</feature>
<dbReference type="GO" id="GO:0005886">
    <property type="term" value="C:plasma membrane"/>
    <property type="evidence" value="ECO:0007669"/>
    <property type="project" value="UniProtKB-SubCell"/>
</dbReference>
<evidence type="ECO:0000256" key="18">
    <source>
        <dbReference type="ARBA" id="ARBA00023316"/>
    </source>
</evidence>
<dbReference type="GO" id="GO:0008955">
    <property type="term" value="F:peptidoglycan glycosyltransferase activity"/>
    <property type="evidence" value="ECO:0007669"/>
    <property type="project" value="UniProtKB-UniRule"/>
</dbReference>
<evidence type="ECO:0000259" key="28">
    <source>
        <dbReference type="Pfam" id="PF14814"/>
    </source>
</evidence>
<dbReference type="Gene3D" id="1.10.3810.10">
    <property type="entry name" value="Biosynthetic peptidoglycan transglycosylase-like"/>
    <property type="match status" value="1"/>
</dbReference>
<keyword evidence="18 23" id="KW-0961">Cell wall biogenesis/degradation</keyword>
<evidence type="ECO:0000256" key="24">
    <source>
        <dbReference type="PIRSR" id="PIRSR002799-1"/>
    </source>
</evidence>
<name>A0A6S6T3U2_9GAMM</name>
<evidence type="ECO:0000256" key="15">
    <source>
        <dbReference type="ARBA" id="ARBA00023136"/>
    </source>
</evidence>
<reference evidence="29" key="1">
    <citation type="submission" date="2020-01" db="EMBL/GenBank/DDBJ databases">
        <authorList>
            <person name="Meier V. D."/>
            <person name="Meier V D."/>
        </authorList>
    </citation>
    <scope>NUCLEOTIDE SEQUENCE</scope>
    <source>
        <strain evidence="29">HLG_WM_MAG_08</strain>
    </source>
</reference>
<dbReference type="GO" id="GO:0008658">
    <property type="term" value="F:penicillin binding"/>
    <property type="evidence" value="ECO:0007669"/>
    <property type="project" value="UniProtKB-UniRule"/>
</dbReference>
<dbReference type="Gene3D" id="3.40.710.10">
    <property type="entry name" value="DD-peptidase/beta-lactamase superfamily"/>
    <property type="match status" value="1"/>
</dbReference>
<evidence type="ECO:0000256" key="16">
    <source>
        <dbReference type="ARBA" id="ARBA00023251"/>
    </source>
</evidence>